<reference evidence="2" key="1">
    <citation type="submission" date="2019-12" db="EMBL/GenBank/DDBJ databases">
        <title>Genome sequencing and annotation of Brassica cretica.</title>
        <authorList>
            <person name="Studholme D.J."/>
            <person name="Sarris P."/>
        </authorList>
    </citation>
    <scope>NUCLEOTIDE SEQUENCE</scope>
    <source>
        <strain evidence="2">PFS-109/04</strain>
        <tissue evidence="2">Leaf</tissue>
    </source>
</reference>
<gene>
    <name evidence="2" type="ORF">F2Q69_00050443</name>
</gene>
<dbReference type="EMBL" id="QGKX02001347">
    <property type="protein sequence ID" value="KAF3521907.1"/>
    <property type="molecule type" value="Genomic_DNA"/>
</dbReference>
<accession>A0A8S9PGC4</accession>
<evidence type="ECO:0000313" key="3">
    <source>
        <dbReference type="Proteomes" id="UP000712600"/>
    </source>
</evidence>
<feature type="region of interest" description="Disordered" evidence="1">
    <location>
        <begin position="231"/>
        <end position="250"/>
    </location>
</feature>
<protein>
    <submittedName>
        <fullName evidence="2">Uncharacterized protein</fullName>
    </submittedName>
</protein>
<comment type="caution">
    <text evidence="2">The sequence shown here is derived from an EMBL/GenBank/DDBJ whole genome shotgun (WGS) entry which is preliminary data.</text>
</comment>
<organism evidence="2 3">
    <name type="scientific">Brassica cretica</name>
    <name type="common">Mustard</name>
    <dbReference type="NCBI Taxonomy" id="69181"/>
    <lineage>
        <taxon>Eukaryota</taxon>
        <taxon>Viridiplantae</taxon>
        <taxon>Streptophyta</taxon>
        <taxon>Embryophyta</taxon>
        <taxon>Tracheophyta</taxon>
        <taxon>Spermatophyta</taxon>
        <taxon>Magnoliopsida</taxon>
        <taxon>eudicotyledons</taxon>
        <taxon>Gunneridae</taxon>
        <taxon>Pentapetalae</taxon>
        <taxon>rosids</taxon>
        <taxon>malvids</taxon>
        <taxon>Brassicales</taxon>
        <taxon>Brassicaceae</taxon>
        <taxon>Brassiceae</taxon>
        <taxon>Brassica</taxon>
    </lineage>
</organism>
<name>A0A8S9PGC4_BRACR</name>
<dbReference type="Proteomes" id="UP000712600">
    <property type="component" value="Unassembled WGS sequence"/>
</dbReference>
<feature type="compositionally biased region" description="Basic and acidic residues" evidence="1">
    <location>
        <begin position="166"/>
        <end position="181"/>
    </location>
</feature>
<dbReference type="AlphaFoldDB" id="A0A8S9PGC4"/>
<evidence type="ECO:0000256" key="1">
    <source>
        <dbReference type="SAM" id="MobiDB-lite"/>
    </source>
</evidence>
<feature type="region of interest" description="Disordered" evidence="1">
    <location>
        <begin position="166"/>
        <end position="186"/>
    </location>
</feature>
<evidence type="ECO:0000313" key="2">
    <source>
        <dbReference type="EMBL" id="KAF3521907.1"/>
    </source>
</evidence>
<proteinExistence type="predicted"/>
<sequence>MVFKGRAILGPNRTTRDRNMNCFYTASTFEVVHAIESEVRPSPFSPAYLLPMKLPFYTHLPSRLSQTLEVHSGPPTPLLATCVYWCSRKPWRACKGTDFPSLYRRRGGYFLTTIASLRPWAKYKRLGEWFGLMTDHNPIRISDGMQMAERAQPLADGAHPLASHAYERPRQGEERGEHRGGSEGSVRSLGISPCLVCLRQVHSLSKPWYESQGLVGFLAYRIGVETYSAVGSRPKAGSGTKDGSGQAKEL</sequence>